<evidence type="ECO:0000259" key="4">
    <source>
        <dbReference type="Pfam" id="PF05057"/>
    </source>
</evidence>
<feature type="domain" description="DUF676" evidence="4">
    <location>
        <begin position="4"/>
        <end position="213"/>
    </location>
</feature>
<keyword evidence="2" id="KW-0443">Lipid metabolism</keyword>
<dbReference type="GO" id="GO:0005811">
    <property type="term" value="C:lipid droplet"/>
    <property type="evidence" value="ECO:0007669"/>
    <property type="project" value="TreeGrafter"/>
</dbReference>
<accession>B5RTC0</accession>
<dbReference type="PANTHER" id="PTHR12482">
    <property type="entry name" value="LIPASE ROG1-RELATED-RELATED"/>
    <property type="match status" value="1"/>
</dbReference>
<dbReference type="GO" id="GO:0047372">
    <property type="term" value="F:monoacylglycerol lipase activity"/>
    <property type="evidence" value="ECO:0007669"/>
    <property type="project" value="TreeGrafter"/>
</dbReference>
<comment type="similarity">
    <text evidence="1">Belongs to the putative lipase ROG1 family.</text>
</comment>
<protein>
    <submittedName>
        <fullName evidence="5">DEHA2C14960p</fullName>
    </submittedName>
</protein>
<evidence type="ECO:0000313" key="5">
    <source>
        <dbReference type="EMBL" id="CAR65582.1"/>
    </source>
</evidence>
<dbReference type="SUPFAM" id="SSF53474">
    <property type="entry name" value="alpha/beta-Hydrolases"/>
    <property type="match status" value="1"/>
</dbReference>
<feature type="compositionally biased region" description="Basic and acidic residues" evidence="3">
    <location>
        <begin position="341"/>
        <end position="355"/>
    </location>
</feature>
<dbReference type="VEuPathDB" id="FungiDB:DEHA2C14960g"/>
<dbReference type="HOGENOM" id="CLU_027968_1_1_1"/>
<evidence type="ECO:0000256" key="3">
    <source>
        <dbReference type="SAM" id="MobiDB-lite"/>
    </source>
</evidence>
<dbReference type="RefSeq" id="XP_002770219.1">
    <property type="nucleotide sequence ID" value="XM_002770173.1"/>
</dbReference>
<sequence length="517" mass="59247">MVDYHLVILVHGLWGTCSHMDYLESQIKQIKSLNKDENIITYKTISHGGFLTYDGIDVNGKRIANEITAETDKLTSNGNGVKKFSILGYSLGGLISRYAIGVLYYEGYFEKVLPVNFITFCTPHVGAIKPYRSFSAKMFNGFSSYFLAHSGAQMFLKDKQPVKSEYGGNNDLNLPLLVWMAEPSSTFYIALSKFKHRMVYANAIGDKRAGFFTAAIATMDPFSSMVDRNVSAYDFEYVKGYEPTVIDFTKPISFSRIDETNTTPVYPIWSIIVKWVKLLVGIILVTPLWGLWFLYKTISERIKLNKRVSSFFNETSLLYLYSYPDHIFDDITSEDETPQPKNEKSELELNDKDGPHESFIYSLEKELGEQVRDQTDIFVDSIFDAANSQSYEEYEYSISSRKRKRRNKDKPAPKSDNEFSSTINEMENLNDSSDPLLSQSKLVTLKGKKIDDFRLKLSSNELYIIQKLNKLDWEKYPVIIRKTALTHSAAIVRQDEPAFEEGKTVVRHFVEQAFKLE</sequence>
<dbReference type="InterPro" id="IPR029058">
    <property type="entry name" value="AB_hydrolase_fold"/>
</dbReference>
<dbReference type="InParanoid" id="B5RTC0"/>
<organism evidence="5 6">
    <name type="scientific">Debaryomyces hansenii (strain ATCC 36239 / CBS 767 / BCRC 21394 / JCM 1990 / NBRC 0083 / IGC 2968)</name>
    <name type="common">Yeast</name>
    <name type="synonym">Torulaspora hansenii</name>
    <dbReference type="NCBI Taxonomy" id="284592"/>
    <lineage>
        <taxon>Eukaryota</taxon>
        <taxon>Fungi</taxon>
        <taxon>Dikarya</taxon>
        <taxon>Ascomycota</taxon>
        <taxon>Saccharomycotina</taxon>
        <taxon>Pichiomycetes</taxon>
        <taxon>Debaryomycetaceae</taxon>
        <taxon>Debaryomyces</taxon>
    </lineage>
</organism>
<feature type="region of interest" description="Disordered" evidence="3">
    <location>
        <begin position="331"/>
        <end position="355"/>
    </location>
</feature>
<dbReference type="InterPro" id="IPR007751">
    <property type="entry name" value="DUF676_lipase-like"/>
</dbReference>
<dbReference type="PANTHER" id="PTHR12482:SF65">
    <property type="entry name" value="ESTERASE, PUTATIVE (AFU_ORTHOLOGUE AFUA_3G12320)-RELATED"/>
    <property type="match status" value="1"/>
</dbReference>
<dbReference type="Gene3D" id="3.40.50.1820">
    <property type="entry name" value="alpha/beta hydrolase"/>
    <property type="match status" value="1"/>
</dbReference>
<keyword evidence="2" id="KW-0442">Lipid degradation</keyword>
<reference evidence="5 6" key="1">
    <citation type="journal article" date="2004" name="Nature">
        <title>Genome evolution in yeasts.</title>
        <authorList>
            <consortium name="Genolevures"/>
            <person name="Dujon B."/>
            <person name="Sherman D."/>
            <person name="Fischer G."/>
            <person name="Durrens P."/>
            <person name="Casaregola S."/>
            <person name="Lafontaine I."/>
            <person name="de Montigny J."/>
            <person name="Marck C."/>
            <person name="Neuveglise C."/>
            <person name="Talla E."/>
            <person name="Goffard N."/>
            <person name="Frangeul L."/>
            <person name="Aigle M."/>
            <person name="Anthouard V."/>
            <person name="Babour A."/>
            <person name="Barbe V."/>
            <person name="Barnay S."/>
            <person name="Blanchin S."/>
            <person name="Beckerich J.M."/>
            <person name="Beyne E."/>
            <person name="Bleykasten C."/>
            <person name="Boisrame A."/>
            <person name="Boyer J."/>
            <person name="Cattolico L."/>
            <person name="Confanioleri F."/>
            <person name="de Daruvar A."/>
            <person name="Despons L."/>
            <person name="Fabre E."/>
            <person name="Fairhead C."/>
            <person name="Ferry-Dumazet H."/>
            <person name="Groppi A."/>
            <person name="Hantraye F."/>
            <person name="Hennequin C."/>
            <person name="Jauniaux N."/>
            <person name="Joyet P."/>
            <person name="Kachouri R."/>
            <person name="Kerrest A."/>
            <person name="Koszul R."/>
            <person name="Lemaire M."/>
            <person name="Lesur I."/>
            <person name="Ma L."/>
            <person name="Muller H."/>
            <person name="Nicaud J.M."/>
            <person name="Nikolski M."/>
            <person name="Oztas S."/>
            <person name="Ozier-Kalogeropoulos O."/>
            <person name="Pellenz S."/>
            <person name="Potier S."/>
            <person name="Richard G.F."/>
            <person name="Straub M.L."/>
            <person name="Suleau A."/>
            <person name="Swennene D."/>
            <person name="Tekaia F."/>
            <person name="Wesolowski-Louvel M."/>
            <person name="Westhof E."/>
            <person name="Wirth B."/>
            <person name="Zeniou-Meyer M."/>
            <person name="Zivanovic I."/>
            <person name="Bolotin-Fukuhara M."/>
            <person name="Thierry A."/>
            <person name="Bouchier C."/>
            <person name="Caudron B."/>
            <person name="Scarpelli C."/>
            <person name="Gaillardin C."/>
            <person name="Weissenbach J."/>
            <person name="Wincker P."/>
            <person name="Souciet J.L."/>
        </authorList>
    </citation>
    <scope>NUCLEOTIDE SEQUENCE [LARGE SCALE GENOMIC DNA]</scope>
    <source>
        <strain evidence="6">ATCC 36239 / CBS 767 / BCRC 21394 / JCM 1990 / NBRC 0083 / IGC 2968</strain>
    </source>
</reference>
<dbReference type="Pfam" id="PF05057">
    <property type="entry name" value="DUF676"/>
    <property type="match status" value="1"/>
</dbReference>
<dbReference type="EMBL" id="CR382135">
    <property type="protein sequence ID" value="CAR65582.1"/>
    <property type="molecule type" value="Genomic_DNA"/>
</dbReference>
<keyword evidence="6" id="KW-1185">Reference proteome</keyword>
<dbReference type="InterPro" id="IPR044294">
    <property type="entry name" value="Lipase-like"/>
</dbReference>
<dbReference type="OrthoDB" id="273452at2759"/>
<dbReference type="AlphaFoldDB" id="B5RTC0"/>
<dbReference type="KEGG" id="dha:DEHA2C14960g"/>
<dbReference type="OMA" id="FCTPHVG"/>
<dbReference type="Proteomes" id="UP000000599">
    <property type="component" value="Chromosome C"/>
</dbReference>
<dbReference type="GO" id="GO:0004622">
    <property type="term" value="F:phosphatidylcholine lysophospholipase activity"/>
    <property type="evidence" value="ECO:0007669"/>
    <property type="project" value="TreeGrafter"/>
</dbReference>
<gene>
    <name evidence="5" type="ordered locus">DEHA2C14960g</name>
</gene>
<dbReference type="GeneID" id="8998390"/>
<name>B5RTC0_DEBHA</name>
<evidence type="ECO:0000256" key="1">
    <source>
        <dbReference type="ARBA" id="ARBA00007920"/>
    </source>
</evidence>
<dbReference type="GO" id="GO:0016042">
    <property type="term" value="P:lipid catabolic process"/>
    <property type="evidence" value="ECO:0007669"/>
    <property type="project" value="UniProtKB-KW"/>
</dbReference>
<dbReference type="eggNOG" id="KOG4372">
    <property type="taxonomic scope" value="Eukaryota"/>
</dbReference>
<proteinExistence type="inferred from homology"/>
<evidence type="ECO:0000256" key="2">
    <source>
        <dbReference type="ARBA" id="ARBA00022963"/>
    </source>
</evidence>
<evidence type="ECO:0000313" key="6">
    <source>
        <dbReference type="Proteomes" id="UP000000599"/>
    </source>
</evidence>
<feature type="region of interest" description="Disordered" evidence="3">
    <location>
        <begin position="396"/>
        <end position="421"/>
    </location>
</feature>
<dbReference type="ESTHER" id="debha-q6bty5">
    <property type="family name" value="Duf_676"/>
</dbReference>